<dbReference type="PANTHER" id="PTHR48106">
    <property type="entry name" value="QUINONE OXIDOREDUCTASE PIG3-RELATED"/>
    <property type="match status" value="1"/>
</dbReference>
<dbReference type="SUPFAM" id="SSF50129">
    <property type="entry name" value="GroES-like"/>
    <property type="match status" value="1"/>
</dbReference>
<dbReference type="SMART" id="SM00829">
    <property type="entry name" value="PKS_ER"/>
    <property type="match status" value="1"/>
</dbReference>
<evidence type="ECO:0000259" key="4">
    <source>
        <dbReference type="SMART" id="SM00829"/>
    </source>
</evidence>
<protein>
    <recommendedName>
        <fullName evidence="4">Enoyl reductase (ER) domain-containing protein</fullName>
    </recommendedName>
</protein>
<dbReference type="Gene3D" id="3.40.50.720">
    <property type="entry name" value="NAD(P)-binding Rossmann-like Domain"/>
    <property type="match status" value="1"/>
</dbReference>
<dbReference type="Pfam" id="PF13602">
    <property type="entry name" value="ADH_zinc_N_2"/>
    <property type="match status" value="1"/>
</dbReference>
<dbReference type="InterPro" id="IPR036291">
    <property type="entry name" value="NAD(P)-bd_dom_sf"/>
</dbReference>
<dbReference type="InterPro" id="IPR013154">
    <property type="entry name" value="ADH-like_N"/>
</dbReference>
<evidence type="ECO:0000256" key="2">
    <source>
        <dbReference type="ARBA" id="ARBA00023002"/>
    </source>
</evidence>
<keyword evidence="2" id="KW-0560">Oxidoreductase</keyword>
<feature type="domain" description="Enoyl reductase (ER)" evidence="4">
    <location>
        <begin position="13"/>
        <end position="360"/>
    </location>
</feature>
<dbReference type="Proteomes" id="UP001165060">
    <property type="component" value="Unassembled WGS sequence"/>
</dbReference>
<sequence>MATHEAMVTTGIGTYDVLQYRSVPTPPLPPTSVRIKVLSAGVNNTDINTRIGWYDKEVTEDTNSTSTSDSSSKRNGYGDAPTPFPLIQGTDCAGRILEVGSDLQAQSSSLLNMRCLVASCQANVGWFGSDFDGGFQTLVTCDVKFVHPLPPACPLSDAQLGSIPCAYGTAENMLIKVGVKAGDVVLVPGASGGVGSAVVELCGVAREGITVLAIVGPGKRAEFLSRFAGDHNIEVFEGRHGSAAWGEVMEKLKKRPSVVVDNVGGGGTMDLLGCLQQGGRYVTSGAIAGPVIPLDLRTLYLNDLTMVGSTTWVPGVMENLVRYIADGNLNPHVHKTYPLREMGKAQEEFLKKKHVGKIVLVTES</sequence>
<feature type="region of interest" description="Disordered" evidence="3">
    <location>
        <begin position="59"/>
        <end position="83"/>
    </location>
</feature>
<feature type="compositionally biased region" description="Low complexity" evidence="3">
    <location>
        <begin position="61"/>
        <end position="70"/>
    </location>
</feature>
<dbReference type="EMBL" id="BRYB01002651">
    <property type="protein sequence ID" value="GMI23354.1"/>
    <property type="molecule type" value="Genomic_DNA"/>
</dbReference>
<organism evidence="5 6">
    <name type="scientific">Tetraparma gracilis</name>
    <dbReference type="NCBI Taxonomy" id="2962635"/>
    <lineage>
        <taxon>Eukaryota</taxon>
        <taxon>Sar</taxon>
        <taxon>Stramenopiles</taxon>
        <taxon>Ochrophyta</taxon>
        <taxon>Bolidophyceae</taxon>
        <taxon>Parmales</taxon>
        <taxon>Triparmaceae</taxon>
        <taxon>Tetraparma</taxon>
    </lineage>
</organism>
<evidence type="ECO:0000256" key="3">
    <source>
        <dbReference type="SAM" id="MobiDB-lite"/>
    </source>
</evidence>
<comment type="caution">
    <text evidence="5">The sequence shown here is derived from an EMBL/GenBank/DDBJ whole genome shotgun (WGS) entry which is preliminary data.</text>
</comment>
<reference evidence="5 6" key="1">
    <citation type="journal article" date="2023" name="Commun. Biol.">
        <title>Genome analysis of Parmales, the sister group of diatoms, reveals the evolutionary specialization of diatoms from phago-mixotrophs to photoautotrophs.</title>
        <authorList>
            <person name="Ban H."/>
            <person name="Sato S."/>
            <person name="Yoshikawa S."/>
            <person name="Yamada K."/>
            <person name="Nakamura Y."/>
            <person name="Ichinomiya M."/>
            <person name="Sato N."/>
            <person name="Blanc-Mathieu R."/>
            <person name="Endo H."/>
            <person name="Kuwata A."/>
            <person name="Ogata H."/>
        </authorList>
    </citation>
    <scope>NUCLEOTIDE SEQUENCE [LARGE SCALE GENOMIC DNA]</scope>
</reference>
<dbReference type="Pfam" id="PF08240">
    <property type="entry name" value="ADH_N"/>
    <property type="match status" value="1"/>
</dbReference>
<evidence type="ECO:0000313" key="6">
    <source>
        <dbReference type="Proteomes" id="UP001165060"/>
    </source>
</evidence>
<dbReference type="InterPro" id="IPR011032">
    <property type="entry name" value="GroES-like_sf"/>
</dbReference>
<keyword evidence="6" id="KW-1185">Reference proteome</keyword>
<dbReference type="SUPFAM" id="SSF51735">
    <property type="entry name" value="NAD(P)-binding Rossmann-fold domains"/>
    <property type="match status" value="1"/>
</dbReference>
<evidence type="ECO:0000313" key="5">
    <source>
        <dbReference type="EMBL" id="GMI23354.1"/>
    </source>
</evidence>
<dbReference type="PANTHER" id="PTHR48106:SF18">
    <property type="entry name" value="QUINONE OXIDOREDUCTASE PIG3"/>
    <property type="match status" value="1"/>
</dbReference>
<dbReference type="Gene3D" id="3.90.180.10">
    <property type="entry name" value="Medium-chain alcohol dehydrogenases, catalytic domain"/>
    <property type="match status" value="1"/>
</dbReference>
<proteinExistence type="predicted"/>
<name>A0ABQ6MBP6_9STRA</name>
<evidence type="ECO:0000256" key="1">
    <source>
        <dbReference type="ARBA" id="ARBA00022857"/>
    </source>
</evidence>
<keyword evidence="1" id="KW-0521">NADP</keyword>
<accession>A0ABQ6MBP6</accession>
<dbReference type="InterPro" id="IPR020843">
    <property type="entry name" value="ER"/>
</dbReference>
<gene>
    <name evidence="5" type="ORF">TeGR_g8347</name>
</gene>